<dbReference type="STRING" id="282301.A0A267GRF2"/>
<dbReference type="Gene3D" id="1.10.510.10">
    <property type="entry name" value="Transferase(Phosphotransferase) domain 1"/>
    <property type="match status" value="1"/>
</dbReference>
<dbReference type="OrthoDB" id="548217at2759"/>
<feature type="domain" description="Protein kinase" evidence="7">
    <location>
        <begin position="25"/>
        <end position="322"/>
    </location>
</feature>
<dbReference type="FunFam" id="1.10.510.10:FF:000624">
    <property type="entry name" value="Mitogen-activated protein kinase"/>
    <property type="match status" value="1"/>
</dbReference>
<dbReference type="GO" id="GO:0005524">
    <property type="term" value="F:ATP binding"/>
    <property type="evidence" value="ECO:0007669"/>
    <property type="project" value="UniProtKB-KW"/>
</dbReference>
<keyword evidence="2" id="KW-0808">Transferase</keyword>
<keyword evidence="4" id="KW-0418">Kinase</keyword>
<sequence length="381" mass="41598">MQPQSQPGFHTVSLAQIAFSLPNRYERLELMGCGTYSAIARAQDRQMGGRRVAIKKLDKPFQSADRAHRAYRELHLLSAISHPNVINLLHAFSPQLTCQQPAAELLQEVYLVMPCMDCDLARLLADRGRLKCGEAVKIAQGVLSGVSYLHSAGILHRDLKPSNVALGRDGAVKILDFGLARATVSGASDLTDYVCTRSYRSPEVLVSCGYGCPADVWSAGCILAECLLGRVLFPAAGICHLLRDICQLLGQPELAEAAWLPREAAEFIAQLDTVTQPEFTGVFAHVRGQAGGSAVCDLLRQLLVFQPDRRISAAAALTHPALAKPDRQRPSWTGQQQQPPSRSSSSEPHQVLAPEIGRSGLQDEVQHWRALICQKLTELMK</sequence>
<dbReference type="GO" id="GO:0004674">
    <property type="term" value="F:protein serine/threonine kinase activity"/>
    <property type="evidence" value="ECO:0007669"/>
    <property type="project" value="UniProtKB-KW"/>
</dbReference>
<keyword evidence="9" id="KW-1185">Reference proteome</keyword>
<evidence type="ECO:0000256" key="4">
    <source>
        <dbReference type="ARBA" id="ARBA00022777"/>
    </source>
</evidence>
<dbReference type="InterPro" id="IPR011009">
    <property type="entry name" value="Kinase-like_dom_sf"/>
</dbReference>
<evidence type="ECO:0000256" key="5">
    <source>
        <dbReference type="ARBA" id="ARBA00022840"/>
    </source>
</evidence>
<dbReference type="InterPro" id="IPR050117">
    <property type="entry name" value="MAPK"/>
</dbReference>
<dbReference type="EMBL" id="NIVC01000180">
    <property type="protein sequence ID" value="PAA88608.1"/>
    <property type="molecule type" value="Genomic_DNA"/>
</dbReference>
<evidence type="ECO:0000259" key="7">
    <source>
        <dbReference type="PROSITE" id="PS50011"/>
    </source>
</evidence>
<dbReference type="PROSITE" id="PS50011">
    <property type="entry name" value="PROTEIN_KINASE_DOM"/>
    <property type="match status" value="1"/>
</dbReference>
<evidence type="ECO:0000256" key="3">
    <source>
        <dbReference type="ARBA" id="ARBA00022741"/>
    </source>
</evidence>
<keyword evidence="1" id="KW-0723">Serine/threonine-protein kinase</keyword>
<accession>A0A267GRF2</accession>
<name>A0A267GRF2_9PLAT</name>
<dbReference type="Proteomes" id="UP000215902">
    <property type="component" value="Unassembled WGS sequence"/>
</dbReference>
<evidence type="ECO:0000313" key="8">
    <source>
        <dbReference type="EMBL" id="PAA88608.1"/>
    </source>
</evidence>
<evidence type="ECO:0000256" key="1">
    <source>
        <dbReference type="ARBA" id="ARBA00022527"/>
    </source>
</evidence>
<dbReference type="SUPFAM" id="SSF56112">
    <property type="entry name" value="Protein kinase-like (PK-like)"/>
    <property type="match status" value="1"/>
</dbReference>
<evidence type="ECO:0000313" key="9">
    <source>
        <dbReference type="Proteomes" id="UP000215902"/>
    </source>
</evidence>
<dbReference type="Pfam" id="PF00069">
    <property type="entry name" value="Pkinase"/>
    <property type="match status" value="1"/>
</dbReference>
<gene>
    <name evidence="8" type="ORF">BOX15_Mlig002385g1</name>
</gene>
<reference evidence="8 9" key="1">
    <citation type="submission" date="2017-06" db="EMBL/GenBank/DDBJ databases">
        <title>A platform for efficient transgenesis in Macrostomum lignano, a flatworm model organism for stem cell research.</title>
        <authorList>
            <person name="Berezikov E."/>
        </authorList>
    </citation>
    <scope>NUCLEOTIDE SEQUENCE [LARGE SCALE GENOMIC DNA]</scope>
    <source>
        <strain evidence="8">DV1</strain>
        <tissue evidence="8">Whole organism</tissue>
    </source>
</reference>
<keyword evidence="3" id="KW-0547">Nucleotide-binding</keyword>
<dbReference type="Gene3D" id="3.30.200.20">
    <property type="entry name" value="Phosphorylase Kinase, domain 1"/>
    <property type="match status" value="1"/>
</dbReference>
<protein>
    <recommendedName>
        <fullName evidence="7">Protein kinase domain-containing protein</fullName>
    </recommendedName>
</protein>
<evidence type="ECO:0000256" key="2">
    <source>
        <dbReference type="ARBA" id="ARBA00022679"/>
    </source>
</evidence>
<dbReference type="AlphaFoldDB" id="A0A267GRF2"/>
<dbReference type="PANTHER" id="PTHR24055">
    <property type="entry name" value="MITOGEN-ACTIVATED PROTEIN KINASE"/>
    <property type="match status" value="1"/>
</dbReference>
<organism evidence="8 9">
    <name type="scientific">Macrostomum lignano</name>
    <dbReference type="NCBI Taxonomy" id="282301"/>
    <lineage>
        <taxon>Eukaryota</taxon>
        <taxon>Metazoa</taxon>
        <taxon>Spiralia</taxon>
        <taxon>Lophotrochozoa</taxon>
        <taxon>Platyhelminthes</taxon>
        <taxon>Rhabditophora</taxon>
        <taxon>Macrostomorpha</taxon>
        <taxon>Macrostomida</taxon>
        <taxon>Macrostomidae</taxon>
        <taxon>Macrostomum</taxon>
    </lineage>
</organism>
<dbReference type="InterPro" id="IPR000719">
    <property type="entry name" value="Prot_kinase_dom"/>
</dbReference>
<comment type="caution">
    <text evidence="8">The sequence shown here is derived from an EMBL/GenBank/DDBJ whole genome shotgun (WGS) entry which is preliminary data.</text>
</comment>
<feature type="region of interest" description="Disordered" evidence="6">
    <location>
        <begin position="319"/>
        <end position="350"/>
    </location>
</feature>
<proteinExistence type="predicted"/>
<keyword evidence="5" id="KW-0067">ATP-binding</keyword>
<feature type="compositionally biased region" description="Low complexity" evidence="6">
    <location>
        <begin position="335"/>
        <end position="350"/>
    </location>
</feature>
<evidence type="ECO:0000256" key="6">
    <source>
        <dbReference type="SAM" id="MobiDB-lite"/>
    </source>
</evidence>
<dbReference type="SMART" id="SM00220">
    <property type="entry name" value="S_TKc"/>
    <property type="match status" value="1"/>
</dbReference>